<feature type="region of interest" description="Disordered" evidence="1">
    <location>
        <begin position="404"/>
        <end position="445"/>
    </location>
</feature>
<keyword evidence="3" id="KW-1185">Reference proteome</keyword>
<gene>
    <name evidence="2" type="ORF">FA14DRAFT_192473</name>
</gene>
<name>A0A316V450_9BASI</name>
<feature type="compositionally biased region" description="Basic residues" evidence="1">
    <location>
        <begin position="876"/>
        <end position="888"/>
    </location>
</feature>
<sequence length="888" mass="103141">MLSACVVYFVICIYFIISSNLVTANDQWLKRAGETSSPSDSFFNLENDAFAQELASKYGKATVQPHHSGIGHAAVQPQHSGTAYATNTEKDEEVASKLQISNRPYVYIPRKHSSQYAKSVTAKRFRQYLSNIRADPKRLQEYRHKKHIAHSQVLSKAGKRGVTPSSPSDSFFDFNDDPFAHELAHTFTKQDQASPTSVNKESPSLNKAPTIKHGEETASKAKGKKKTRGKTKNRTYVYRPKKKEGEYIKDWQAERVRIYQAELRADPVRREAQLQNKRNYYYQKKASLPQKPKYKKFGEKLMPMKDLIQMEKNGTLTETYYAQLKHLRTLRRLSNERSQKKLIAQKQSVQSEDRTKPIEKFILVRRSVQPSSPSNSFFEFENDPFAHELAHTFVKQVPSSPISIKKGYPISSKPRHVEHGEEASSKPKKPYVYRPKKKASEYSTNEHVIKMRARQAEIRSDPAKREIYLQQKKDYRRNQKANLPSGRKHRKFSENLLPMKDLIQMEKSGTLNETHDAQLKHLRRQRHLSNKRYQKKNNAEAKPADTFTAKKSSSPASASKSWDHTPSEHSDANASKTTKRKQPYVYRPRNMDSEYVNNDSAKRARGHQERMRLDPKVHEAYRIRRREAARAKKGTDYKKNNMIFNKPLTPLTQLIALEKAGQINEQQKLELAHQRKQIGLRRFLWFYDYHLTQIEVGPVSCIQWQYRSTLRLIKRTHTPSPPSDEFFNFDDEPFAKQLADKYTAQESSSSVTADKSGDQNVSESQDGKAIRPRKHKVPYVYQPRKDESQYSKNETAKKARNYLKRLRFDPEKNEARLAQRRAERQSFKITRPKKAYKIFGKALTPMKQLIALEKTGKINEVQSLELSHQRADRSASYRRSRDKRKKSM</sequence>
<feature type="compositionally biased region" description="Basic residues" evidence="1">
    <location>
        <begin position="221"/>
        <end position="231"/>
    </location>
</feature>
<organism evidence="2 3">
    <name type="scientific">Meira miltonrushii</name>
    <dbReference type="NCBI Taxonomy" id="1280837"/>
    <lineage>
        <taxon>Eukaryota</taxon>
        <taxon>Fungi</taxon>
        <taxon>Dikarya</taxon>
        <taxon>Basidiomycota</taxon>
        <taxon>Ustilaginomycotina</taxon>
        <taxon>Exobasidiomycetes</taxon>
        <taxon>Exobasidiales</taxon>
        <taxon>Brachybasidiaceae</taxon>
        <taxon>Meira</taxon>
    </lineage>
</organism>
<dbReference type="Proteomes" id="UP000245771">
    <property type="component" value="Unassembled WGS sequence"/>
</dbReference>
<feature type="compositionally biased region" description="Low complexity" evidence="1">
    <location>
        <begin position="549"/>
        <end position="560"/>
    </location>
</feature>
<evidence type="ECO:0000313" key="3">
    <source>
        <dbReference type="Proteomes" id="UP000245771"/>
    </source>
</evidence>
<feature type="region of interest" description="Disordered" evidence="1">
    <location>
        <begin position="470"/>
        <end position="494"/>
    </location>
</feature>
<feature type="compositionally biased region" description="Basic residues" evidence="1">
    <location>
        <begin position="426"/>
        <end position="437"/>
    </location>
</feature>
<dbReference type="AlphaFoldDB" id="A0A316V450"/>
<feature type="compositionally biased region" description="Basic and acidic residues" evidence="1">
    <location>
        <begin position="561"/>
        <end position="571"/>
    </location>
</feature>
<protein>
    <submittedName>
        <fullName evidence="2">Uncharacterized protein</fullName>
    </submittedName>
</protein>
<dbReference type="EMBL" id="KZ819606">
    <property type="protein sequence ID" value="PWN32232.1"/>
    <property type="molecule type" value="Genomic_DNA"/>
</dbReference>
<dbReference type="RefSeq" id="XP_025352534.1">
    <property type="nucleotide sequence ID" value="XM_025501937.1"/>
</dbReference>
<feature type="compositionally biased region" description="Basic and acidic residues" evidence="1">
    <location>
        <begin position="415"/>
        <end position="425"/>
    </location>
</feature>
<feature type="region of interest" description="Disordered" evidence="1">
    <location>
        <begin position="187"/>
        <end position="231"/>
    </location>
</feature>
<feature type="region of interest" description="Disordered" evidence="1">
    <location>
        <begin position="864"/>
        <end position="888"/>
    </location>
</feature>
<dbReference type="GeneID" id="37023718"/>
<feature type="compositionally biased region" description="Basic residues" evidence="1">
    <location>
        <begin position="520"/>
        <end position="535"/>
    </location>
</feature>
<feature type="compositionally biased region" description="Basic and acidic residues" evidence="1">
    <location>
        <begin position="783"/>
        <end position="796"/>
    </location>
</feature>
<feature type="region of interest" description="Disordered" evidence="1">
    <location>
        <begin position="520"/>
        <end position="581"/>
    </location>
</feature>
<reference evidence="2 3" key="1">
    <citation type="journal article" date="2018" name="Mol. Biol. Evol.">
        <title>Broad Genomic Sampling Reveals a Smut Pathogenic Ancestry of the Fungal Clade Ustilaginomycotina.</title>
        <authorList>
            <person name="Kijpornyongpan T."/>
            <person name="Mondo S.J."/>
            <person name="Barry K."/>
            <person name="Sandor L."/>
            <person name="Lee J."/>
            <person name="Lipzen A."/>
            <person name="Pangilinan J."/>
            <person name="LaButti K."/>
            <person name="Hainaut M."/>
            <person name="Henrissat B."/>
            <person name="Grigoriev I.V."/>
            <person name="Spatafora J.W."/>
            <person name="Aime M.C."/>
        </authorList>
    </citation>
    <scope>NUCLEOTIDE SEQUENCE [LARGE SCALE GENOMIC DNA]</scope>
    <source>
        <strain evidence="2 3">MCA 3882</strain>
    </source>
</reference>
<feature type="region of interest" description="Disordered" evidence="1">
    <location>
        <begin position="745"/>
        <end position="796"/>
    </location>
</feature>
<feature type="compositionally biased region" description="Polar residues" evidence="1">
    <location>
        <begin position="187"/>
        <end position="207"/>
    </location>
</feature>
<accession>A0A316V450</accession>
<evidence type="ECO:0000256" key="1">
    <source>
        <dbReference type="SAM" id="MobiDB-lite"/>
    </source>
</evidence>
<dbReference type="InParanoid" id="A0A316V450"/>
<feature type="compositionally biased region" description="Polar residues" evidence="1">
    <location>
        <begin position="745"/>
        <end position="764"/>
    </location>
</feature>
<proteinExistence type="predicted"/>
<evidence type="ECO:0000313" key="2">
    <source>
        <dbReference type="EMBL" id="PWN32232.1"/>
    </source>
</evidence>